<keyword evidence="1" id="KW-1133">Transmembrane helix</keyword>
<evidence type="ECO:0000313" key="2">
    <source>
        <dbReference type="EMBL" id="QKZ97342.1"/>
    </source>
</evidence>
<feature type="transmembrane region" description="Helical" evidence="1">
    <location>
        <begin position="68"/>
        <end position="87"/>
    </location>
</feature>
<evidence type="ECO:0000313" key="3">
    <source>
        <dbReference type="Proteomes" id="UP000509421"/>
    </source>
</evidence>
<keyword evidence="1" id="KW-0472">Membrane</keyword>
<dbReference type="AlphaFoldDB" id="A0A7H8UBR9"/>
<dbReference type="EMBL" id="CP056117">
    <property type="protein sequence ID" value="QKZ97342.1"/>
    <property type="molecule type" value="Genomic_DNA"/>
</dbReference>
<feature type="transmembrane region" description="Helical" evidence="1">
    <location>
        <begin position="40"/>
        <end position="56"/>
    </location>
</feature>
<feature type="transmembrane region" description="Helical" evidence="1">
    <location>
        <begin position="168"/>
        <end position="190"/>
    </location>
</feature>
<feature type="transmembrane region" description="Helical" evidence="1">
    <location>
        <begin position="144"/>
        <end position="162"/>
    </location>
</feature>
<feature type="transmembrane region" description="Helical" evidence="1">
    <location>
        <begin position="93"/>
        <end position="116"/>
    </location>
</feature>
<keyword evidence="1" id="KW-0812">Transmembrane</keyword>
<dbReference type="RefSeq" id="WP_176609275.1">
    <property type="nucleotide sequence ID" value="NZ_CP056117.1"/>
</dbReference>
<proteinExistence type="predicted"/>
<gene>
    <name evidence="2" type="ORF">HWQ14_06415</name>
</gene>
<protein>
    <recommendedName>
        <fullName evidence="4">DNA gyrase subunit B</fullName>
    </recommendedName>
</protein>
<dbReference type="Proteomes" id="UP000509421">
    <property type="component" value="Chromosome"/>
</dbReference>
<name>A0A7H8UBR9_ENTCL</name>
<reference evidence="2 3" key="1">
    <citation type="submission" date="2020-06" db="EMBL/GenBank/DDBJ databases">
        <title>Long-read sequencing of DSM26481-BlokeschLab.</title>
        <authorList>
            <person name="Blokesch M."/>
        </authorList>
    </citation>
    <scope>NUCLEOTIDE SEQUENCE [LARGE SCALE GENOMIC DNA]</scope>
    <source>
        <strain evidence="2 3">DSM 26481</strain>
    </source>
</reference>
<sequence>MWNSFSATRNVRSIPVLPVLTGLMLLAWPFLIGFGLANNSLHGILPVMALVLLLRVCQARRQDGPLRYTLVGVALVGIVLCAASYVLHAHRWVLYYPVAVNLVMLAAFGGSLWTSMPVVERLARLREPDLSPAGVRYTRRVTQVWCGFFIINGAIALFTVLHGDIRLWTLWNGMIAYLLMGTLAICEWLVRQRVMKNDD</sequence>
<evidence type="ECO:0000256" key="1">
    <source>
        <dbReference type="SAM" id="Phobius"/>
    </source>
</evidence>
<feature type="transmembrane region" description="Helical" evidence="1">
    <location>
        <begin position="12"/>
        <end position="34"/>
    </location>
</feature>
<evidence type="ECO:0008006" key="4">
    <source>
        <dbReference type="Google" id="ProtNLM"/>
    </source>
</evidence>
<organism evidence="2 3">
    <name type="scientific">Enterobacter cloacae</name>
    <dbReference type="NCBI Taxonomy" id="550"/>
    <lineage>
        <taxon>Bacteria</taxon>
        <taxon>Pseudomonadati</taxon>
        <taxon>Pseudomonadota</taxon>
        <taxon>Gammaproteobacteria</taxon>
        <taxon>Enterobacterales</taxon>
        <taxon>Enterobacteriaceae</taxon>
        <taxon>Enterobacter</taxon>
        <taxon>Enterobacter cloacae complex</taxon>
    </lineage>
</organism>
<accession>A0A7H8UBR9</accession>